<evidence type="ECO:0008006" key="4">
    <source>
        <dbReference type="Google" id="ProtNLM"/>
    </source>
</evidence>
<organism evidence="2 3">
    <name type="scientific">Orlajensenia flava</name>
    <dbReference type="NCBI Taxonomy" id="2565934"/>
    <lineage>
        <taxon>Bacteria</taxon>
        <taxon>Bacillati</taxon>
        <taxon>Actinomycetota</taxon>
        <taxon>Actinomycetes</taxon>
        <taxon>Micrococcales</taxon>
        <taxon>Microbacteriaceae</taxon>
        <taxon>Orlajensenia</taxon>
    </lineage>
</organism>
<evidence type="ECO:0000313" key="2">
    <source>
        <dbReference type="EMBL" id="THG33910.1"/>
    </source>
</evidence>
<gene>
    <name evidence="2" type="ORF">E6C70_10750</name>
</gene>
<evidence type="ECO:0000256" key="1">
    <source>
        <dbReference type="SAM" id="Phobius"/>
    </source>
</evidence>
<name>A0A4S4FT17_9MICO</name>
<protein>
    <recommendedName>
        <fullName evidence="4">DUF308 domain-containing protein</fullName>
    </recommendedName>
</protein>
<keyword evidence="1" id="KW-0472">Membrane</keyword>
<dbReference type="Pfam" id="PF03729">
    <property type="entry name" value="DUF308"/>
    <property type="match status" value="1"/>
</dbReference>
<dbReference type="RefSeq" id="WP_136424549.1">
    <property type="nucleotide sequence ID" value="NZ_SSSN01000007.1"/>
</dbReference>
<proteinExistence type="predicted"/>
<evidence type="ECO:0000313" key="3">
    <source>
        <dbReference type="Proteomes" id="UP000307380"/>
    </source>
</evidence>
<dbReference type="Proteomes" id="UP000307380">
    <property type="component" value="Unassembled WGS sequence"/>
</dbReference>
<feature type="transmembrane region" description="Helical" evidence="1">
    <location>
        <begin position="163"/>
        <end position="186"/>
    </location>
</feature>
<feature type="transmembrane region" description="Helical" evidence="1">
    <location>
        <begin position="140"/>
        <end position="157"/>
    </location>
</feature>
<reference evidence="2 3" key="1">
    <citation type="submission" date="2019-04" db="EMBL/GenBank/DDBJ databases">
        <authorList>
            <person name="Jiang L."/>
        </authorList>
    </citation>
    <scope>NUCLEOTIDE SEQUENCE [LARGE SCALE GENOMIC DNA]</scope>
    <source>
        <strain evidence="2 3">YIM 131861</strain>
    </source>
</reference>
<keyword evidence="3" id="KW-1185">Reference proteome</keyword>
<dbReference type="AlphaFoldDB" id="A0A4S4FT17"/>
<keyword evidence="1" id="KW-1133">Transmembrane helix</keyword>
<dbReference type="InterPro" id="IPR005325">
    <property type="entry name" value="DUF308_memb"/>
</dbReference>
<feature type="transmembrane region" description="Helical" evidence="1">
    <location>
        <begin position="29"/>
        <end position="47"/>
    </location>
</feature>
<comment type="caution">
    <text evidence="2">The sequence shown here is derived from an EMBL/GenBank/DDBJ whole genome shotgun (WGS) entry which is preliminary data.</text>
</comment>
<sequence length="196" mass="19831">MSGTSADRLGTAAARRADRSLGGRVHRPRWLMIEGVIGIIAGAVVLVQPDRAIALFAVVLGVVLLFAAGWLIGSTIKPPGGQTRGRSALLAVVGFAAGVSILAYPAVGAVVLVIGVAVWLLVTGGYDIASARTASNPRGLSTATGVVSVVVGLILPLPPVSIIFTDGVLVIATGVGLIALGILQFVRASKLKRRAG</sequence>
<accession>A0A4S4FT17</accession>
<feature type="transmembrane region" description="Helical" evidence="1">
    <location>
        <begin position="53"/>
        <end position="73"/>
    </location>
</feature>
<dbReference type="EMBL" id="SSSN01000007">
    <property type="protein sequence ID" value="THG33910.1"/>
    <property type="molecule type" value="Genomic_DNA"/>
</dbReference>
<keyword evidence="1" id="KW-0812">Transmembrane</keyword>
<feature type="transmembrane region" description="Helical" evidence="1">
    <location>
        <begin position="85"/>
        <end position="104"/>
    </location>
</feature>